<evidence type="ECO:0000256" key="5">
    <source>
        <dbReference type="ARBA" id="ARBA00022989"/>
    </source>
</evidence>
<sequence>MNNLFSNLTPVVKNLLIINIICFVGSMIFEPANKLFGVYYPDSPSFQIWQIITYMFMHGGIGHIFFNMFALVMFGPIIERVFGSKRFLNYYIICGLGALVLQYGVQAWEVNEILGSPFGKHQMVYHSEGNFSGYIPGPSLNHLSQSDFNTLVSIYSGPMVGASGAIYGLLLAFAMLFPNLELQLLFIPVPIKAKYFVPGLILIEIYLGFSQSGSSIAHLAHVSGALFGFLLIKIWGIKRGYY</sequence>
<name>A0ABR9T3D9_9SPHI</name>
<keyword evidence="3 7" id="KW-0812">Transmembrane</keyword>
<evidence type="ECO:0000256" key="1">
    <source>
        <dbReference type="ARBA" id="ARBA00004141"/>
    </source>
</evidence>
<dbReference type="SUPFAM" id="SSF144091">
    <property type="entry name" value="Rhomboid-like"/>
    <property type="match status" value="1"/>
</dbReference>
<evidence type="ECO:0000256" key="3">
    <source>
        <dbReference type="ARBA" id="ARBA00022692"/>
    </source>
</evidence>
<keyword evidence="6 7" id="KW-0472">Membrane</keyword>
<feature type="transmembrane region" description="Helical" evidence="7">
    <location>
        <begin position="215"/>
        <end position="236"/>
    </location>
</feature>
<dbReference type="PANTHER" id="PTHR43731">
    <property type="entry name" value="RHOMBOID PROTEASE"/>
    <property type="match status" value="1"/>
</dbReference>
<dbReference type="Pfam" id="PF01694">
    <property type="entry name" value="Rhomboid"/>
    <property type="match status" value="2"/>
</dbReference>
<comment type="subcellular location">
    <subcellularLocation>
        <location evidence="1">Membrane</location>
        <topology evidence="1">Multi-pass membrane protein</topology>
    </subcellularLocation>
</comment>
<keyword evidence="10" id="KW-1185">Reference proteome</keyword>
<feature type="transmembrane region" description="Helical" evidence="7">
    <location>
        <begin position="87"/>
        <end position="105"/>
    </location>
</feature>
<protein>
    <submittedName>
        <fullName evidence="9">Rhomboid family intramembrane serine protease</fullName>
    </submittedName>
</protein>
<dbReference type="InterPro" id="IPR022764">
    <property type="entry name" value="Peptidase_S54_rhomboid_dom"/>
</dbReference>
<dbReference type="Gene3D" id="1.20.1540.10">
    <property type="entry name" value="Rhomboid-like"/>
    <property type="match status" value="1"/>
</dbReference>
<feature type="transmembrane region" description="Helical" evidence="7">
    <location>
        <begin position="154"/>
        <end position="177"/>
    </location>
</feature>
<reference evidence="9 10" key="1">
    <citation type="submission" date="2018-02" db="EMBL/GenBank/DDBJ databases">
        <title>Sphingobacterium KA21.</title>
        <authorList>
            <person name="Vasarhelyi B.M."/>
            <person name="Deshmukh S."/>
            <person name="Balint B."/>
            <person name="Kukolya J."/>
        </authorList>
    </citation>
    <scope>NUCLEOTIDE SEQUENCE [LARGE SCALE GENOMIC DNA]</scope>
    <source>
        <strain evidence="9 10">Ka21</strain>
    </source>
</reference>
<proteinExistence type="inferred from homology"/>
<feature type="domain" description="Peptidase S54 rhomboid" evidence="8">
    <location>
        <begin position="151"/>
        <end position="233"/>
    </location>
</feature>
<comment type="caution">
    <text evidence="9">The sequence shown here is derived from an EMBL/GenBank/DDBJ whole genome shotgun (WGS) entry which is preliminary data.</text>
</comment>
<keyword evidence="9" id="KW-0645">Protease</keyword>
<dbReference type="Proteomes" id="UP000618319">
    <property type="component" value="Unassembled WGS sequence"/>
</dbReference>
<gene>
    <name evidence="9" type="ORF">C4F40_03850</name>
</gene>
<dbReference type="GO" id="GO:0008233">
    <property type="term" value="F:peptidase activity"/>
    <property type="evidence" value="ECO:0007669"/>
    <property type="project" value="UniProtKB-KW"/>
</dbReference>
<dbReference type="InterPro" id="IPR050925">
    <property type="entry name" value="Rhomboid_protease_S54"/>
</dbReference>
<dbReference type="InterPro" id="IPR035952">
    <property type="entry name" value="Rhomboid-like_sf"/>
</dbReference>
<feature type="transmembrane region" description="Helical" evidence="7">
    <location>
        <begin position="12"/>
        <end position="29"/>
    </location>
</feature>
<evidence type="ECO:0000256" key="7">
    <source>
        <dbReference type="SAM" id="Phobius"/>
    </source>
</evidence>
<dbReference type="GO" id="GO:0006508">
    <property type="term" value="P:proteolysis"/>
    <property type="evidence" value="ECO:0007669"/>
    <property type="project" value="UniProtKB-KW"/>
</dbReference>
<feature type="domain" description="Peptidase S54 rhomboid" evidence="8">
    <location>
        <begin position="46"/>
        <end position="106"/>
    </location>
</feature>
<keyword evidence="4" id="KW-0378">Hydrolase</keyword>
<evidence type="ECO:0000256" key="6">
    <source>
        <dbReference type="ARBA" id="ARBA00023136"/>
    </source>
</evidence>
<evidence type="ECO:0000313" key="9">
    <source>
        <dbReference type="EMBL" id="MBE8719861.1"/>
    </source>
</evidence>
<evidence type="ECO:0000256" key="2">
    <source>
        <dbReference type="ARBA" id="ARBA00009045"/>
    </source>
</evidence>
<comment type="similarity">
    <text evidence="2">Belongs to the peptidase S54 family.</text>
</comment>
<keyword evidence="5 7" id="KW-1133">Transmembrane helix</keyword>
<evidence type="ECO:0000259" key="8">
    <source>
        <dbReference type="Pfam" id="PF01694"/>
    </source>
</evidence>
<evidence type="ECO:0000256" key="4">
    <source>
        <dbReference type="ARBA" id="ARBA00022801"/>
    </source>
</evidence>
<evidence type="ECO:0000313" key="10">
    <source>
        <dbReference type="Proteomes" id="UP000618319"/>
    </source>
</evidence>
<dbReference type="EMBL" id="PSKQ01000017">
    <property type="protein sequence ID" value="MBE8719861.1"/>
    <property type="molecule type" value="Genomic_DNA"/>
</dbReference>
<dbReference type="PANTHER" id="PTHR43731:SF14">
    <property type="entry name" value="PRESENILIN-ASSOCIATED RHOMBOID-LIKE PROTEIN, MITOCHONDRIAL"/>
    <property type="match status" value="1"/>
</dbReference>
<organism evidence="9 10">
    <name type="scientific">Sphingobacterium pedocola</name>
    <dbReference type="NCBI Taxonomy" id="2082722"/>
    <lineage>
        <taxon>Bacteria</taxon>
        <taxon>Pseudomonadati</taxon>
        <taxon>Bacteroidota</taxon>
        <taxon>Sphingobacteriia</taxon>
        <taxon>Sphingobacteriales</taxon>
        <taxon>Sphingobacteriaceae</taxon>
        <taxon>Sphingobacterium</taxon>
    </lineage>
</organism>
<accession>A0ABR9T3D9</accession>
<feature type="transmembrane region" description="Helical" evidence="7">
    <location>
        <begin position="49"/>
        <end position="75"/>
    </location>
</feature>
<dbReference type="RefSeq" id="WP_196937565.1">
    <property type="nucleotide sequence ID" value="NZ_MU158689.1"/>
</dbReference>
<feature type="transmembrane region" description="Helical" evidence="7">
    <location>
        <begin position="189"/>
        <end position="209"/>
    </location>
</feature>